<dbReference type="SUPFAM" id="SSF52743">
    <property type="entry name" value="Subtilisin-like"/>
    <property type="match status" value="1"/>
</dbReference>
<dbReference type="KEGG" id="ntr:B0W44_16465"/>
<dbReference type="Gene3D" id="3.40.50.200">
    <property type="entry name" value="Peptidase S8/S53 domain"/>
    <property type="match status" value="1"/>
</dbReference>
<keyword evidence="7" id="KW-0732">Signal</keyword>
<keyword evidence="2 5" id="KW-0645">Protease</keyword>
<reference evidence="9 10" key="1">
    <citation type="journal article" date="2015" name="Int. J. Syst. Evol. Microbiol.">
        <title>Novibacillus thermophilus gen. nov., sp. nov., a Gram-staining-negative and moderately thermophilic member of the family Thermoactinomycetaceae.</title>
        <authorList>
            <person name="Yang G."/>
            <person name="Chen J."/>
            <person name="Zhou S."/>
        </authorList>
    </citation>
    <scope>NUCLEOTIDE SEQUENCE [LARGE SCALE GENOMIC DNA]</scope>
    <source>
        <strain evidence="9 10">SG-1</strain>
    </source>
</reference>
<dbReference type="PANTHER" id="PTHR43399">
    <property type="entry name" value="SUBTILISIN-RELATED"/>
    <property type="match status" value="1"/>
</dbReference>
<keyword evidence="10" id="KW-1185">Reference proteome</keyword>
<evidence type="ECO:0000256" key="5">
    <source>
        <dbReference type="PROSITE-ProRule" id="PRU01240"/>
    </source>
</evidence>
<sequence length="809" mass="90502">MVKQCIRTAGMMLFIFILNACSLGEPDQVGQEPAEKPTETREWVVKWNGEPDPAFLETVDVLRKNDEDQTMLVKVHEDVDQEKWRAEWLLHDQVEYIQPNFQYKLNNETVDERGEAPSAAAKEPSPDYFLRQTSAVEAWDVWKPKKEVVIAVIDTGVDLDHPLIAPHIVNPMNIAYPGEGAEDITVEDIQRPEERGKTAEEIDAMYAESGVYNDYEERLGAVGHGTGVVGVLLQMLGLVDGENPVESTETTAKIMPIKVMGYHDGEKKGGSDFDMSEAIRMAVNRGADIISLSLGDWAYSKNARDAVEYAEESGVLVVAAAGNRQGATNEPIFYPAAFPTVLAVGGVTADGVFDVYSNHGTGLDLVAPDEHIWTTGNRDGERFRLVDGNSFSTPQVTAVAAMVMQQHPTMSPAQVRNLLRQTADTDVHGWNEQTGYGRVNAFRALTEAPQPDIYEENETQDTAARVSINARAEAVLNRPDDEDWFVFDVPNLSDALDFHVKVRLEMPRSLESGVEVRIKQPGKETFVTYTLERSDEVLLTLRPGETYVNVRFHESEPSRFLAYALETEVLMSPDLYEDNDQQWHAHELDLDEATLVEGTFHTEGDDDWYRLRTPEGGNLYVDVSAASPRTDLVLFVQQLGGSGVLVDENGPTGREQLQIRAEAGGIYYVRVSDLNMHPTVGKYDLAVHYEPLVNDVSEPNDRSDQARHLSHPSTPVESSLHSAADYDWYQLTVPRESDVTVRIDGLEEAVRAEVTVYDEERMALERREIAPGDKSLSWTETLPEGRYYIRVRRLSGEQATPYTITYFLE</sequence>
<dbReference type="EMBL" id="CP019699">
    <property type="protein sequence ID" value="AQS57108.1"/>
    <property type="molecule type" value="Genomic_DNA"/>
</dbReference>
<evidence type="ECO:0000313" key="9">
    <source>
        <dbReference type="EMBL" id="AQS57108.1"/>
    </source>
</evidence>
<dbReference type="InterPro" id="IPR000209">
    <property type="entry name" value="Peptidase_S8/S53_dom"/>
</dbReference>
<dbReference type="PROSITE" id="PS00136">
    <property type="entry name" value="SUBTILASE_ASP"/>
    <property type="match status" value="1"/>
</dbReference>
<dbReference type="RefSeq" id="WP_169835640.1">
    <property type="nucleotide sequence ID" value="NZ_CP019699.1"/>
</dbReference>
<dbReference type="Gene3D" id="2.60.120.380">
    <property type="match status" value="3"/>
</dbReference>
<evidence type="ECO:0000313" key="10">
    <source>
        <dbReference type="Proteomes" id="UP000188603"/>
    </source>
</evidence>
<proteinExistence type="inferred from homology"/>
<organism evidence="9 10">
    <name type="scientific">Novibacillus thermophilus</name>
    <dbReference type="NCBI Taxonomy" id="1471761"/>
    <lineage>
        <taxon>Bacteria</taxon>
        <taxon>Bacillati</taxon>
        <taxon>Bacillota</taxon>
        <taxon>Bacilli</taxon>
        <taxon>Bacillales</taxon>
        <taxon>Thermoactinomycetaceae</taxon>
        <taxon>Novibacillus</taxon>
    </lineage>
</organism>
<keyword evidence="4 5" id="KW-0720">Serine protease</keyword>
<protein>
    <recommendedName>
        <fullName evidence="8">Peptidase S8/S53 domain-containing protein</fullName>
    </recommendedName>
</protein>
<feature type="active site" description="Charge relay system" evidence="5">
    <location>
        <position position="154"/>
    </location>
</feature>
<evidence type="ECO:0000256" key="4">
    <source>
        <dbReference type="ARBA" id="ARBA00022825"/>
    </source>
</evidence>
<gene>
    <name evidence="9" type="ORF">B0W44_16465</name>
</gene>
<comment type="similarity">
    <text evidence="1 5">Belongs to the peptidase S8 family.</text>
</comment>
<feature type="signal peptide" evidence="7">
    <location>
        <begin position="1"/>
        <end position="20"/>
    </location>
</feature>
<dbReference type="PRINTS" id="PR00723">
    <property type="entry name" value="SUBTILISIN"/>
</dbReference>
<dbReference type="SUPFAM" id="SSF89260">
    <property type="entry name" value="Collagen-binding domain"/>
    <property type="match status" value="1"/>
</dbReference>
<dbReference type="Proteomes" id="UP000188603">
    <property type="component" value="Chromosome"/>
</dbReference>
<dbReference type="InterPro" id="IPR023827">
    <property type="entry name" value="Peptidase_S8_Asp-AS"/>
</dbReference>
<dbReference type="AlphaFoldDB" id="A0A1U9KAP1"/>
<evidence type="ECO:0000256" key="2">
    <source>
        <dbReference type="ARBA" id="ARBA00022670"/>
    </source>
</evidence>
<dbReference type="GO" id="GO:0004252">
    <property type="term" value="F:serine-type endopeptidase activity"/>
    <property type="evidence" value="ECO:0007669"/>
    <property type="project" value="UniProtKB-UniRule"/>
</dbReference>
<dbReference type="STRING" id="1471761.B0W44_16465"/>
<feature type="region of interest" description="Disordered" evidence="6">
    <location>
        <begin position="696"/>
        <end position="718"/>
    </location>
</feature>
<evidence type="ECO:0000256" key="1">
    <source>
        <dbReference type="ARBA" id="ARBA00011073"/>
    </source>
</evidence>
<dbReference type="GO" id="GO:0006508">
    <property type="term" value="P:proteolysis"/>
    <property type="evidence" value="ECO:0007669"/>
    <property type="project" value="UniProtKB-KW"/>
</dbReference>
<dbReference type="Pfam" id="PF00082">
    <property type="entry name" value="Peptidase_S8"/>
    <property type="match status" value="1"/>
</dbReference>
<evidence type="ECO:0000256" key="7">
    <source>
        <dbReference type="SAM" id="SignalP"/>
    </source>
</evidence>
<dbReference type="PANTHER" id="PTHR43399:SF4">
    <property type="entry name" value="CELL WALL-ASSOCIATED PROTEASE"/>
    <property type="match status" value="1"/>
</dbReference>
<dbReference type="CDD" id="cd00306">
    <property type="entry name" value="Peptidases_S8_S53"/>
    <property type="match status" value="1"/>
</dbReference>
<dbReference type="InterPro" id="IPR015500">
    <property type="entry name" value="Peptidase_S8_subtilisin-rel"/>
</dbReference>
<accession>A0A1U9KAP1</accession>
<dbReference type="InterPro" id="IPR036852">
    <property type="entry name" value="Peptidase_S8/S53_dom_sf"/>
</dbReference>
<feature type="chain" id="PRO_5038806940" description="Peptidase S8/S53 domain-containing protein" evidence="7">
    <location>
        <begin position="21"/>
        <end position="809"/>
    </location>
</feature>
<evidence type="ECO:0000259" key="8">
    <source>
        <dbReference type="Pfam" id="PF00082"/>
    </source>
</evidence>
<evidence type="ECO:0000256" key="3">
    <source>
        <dbReference type="ARBA" id="ARBA00022801"/>
    </source>
</evidence>
<feature type="active site" description="Charge relay system" evidence="5">
    <location>
        <position position="224"/>
    </location>
</feature>
<feature type="active site" description="Charge relay system" evidence="5">
    <location>
        <position position="390"/>
    </location>
</feature>
<feature type="domain" description="Peptidase S8/S53" evidence="8">
    <location>
        <begin position="146"/>
        <end position="437"/>
    </location>
</feature>
<keyword evidence="3 5" id="KW-0378">Hydrolase</keyword>
<dbReference type="InterPro" id="IPR051048">
    <property type="entry name" value="Peptidase_S8/S53_subtilisin"/>
</dbReference>
<evidence type="ECO:0000256" key="6">
    <source>
        <dbReference type="SAM" id="MobiDB-lite"/>
    </source>
</evidence>
<dbReference type="PROSITE" id="PS51892">
    <property type="entry name" value="SUBTILASE"/>
    <property type="match status" value="1"/>
</dbReference>
<name>A0A1U9KAP1_9BACL</name>